<dbReference type="EMBL" id="CADCVF010000001">
    <property type="protein sequence ID" value="CAA9442192.1"/>
    <property type="molecule type" value="Genomic_DNA"/>
</dbReference>
<protein>
    <submittedName>
        <fullName evidence="1">Vng1746c</fullName>
    </submittedName>
</protein>
<dbReference type="InterPro" id="IPR018644">
    <property type="entry name" value="DUF2071"/>
</dbReference>
<dbReference type="SUPFAM" id="SSF160104">
    <property type="entry name" value="Acetoacetate decarboxylase-like"/>
    <property type="match status" value="1"/>
</dbReference>
<proteinExistence type="predicted"/>
<dbReference type="Gene3D" id="2.40.400.10">
    <property type="entry name" value="Acetoacetate decarboxylase-like"/>
    <property type="match status" value="1"/>
</dbReference>
<reference evidence="1" key="1">
    <citation type="submission" date="2020-02" db="EMBL/GenBank/DDBJ databases">
        <authorList>
            <person name="Meier V. D."/>
        </authorList>
    </citation>
    <scope>NUCLEOTIDE SEQUENCE</scope>
    <source>
        <strain evidence="1">AVDCRST_MAG58</strain>
    </source>
</reference>
<dbReference type="PANTHER" id="PTHR39186:SF1">
    <property type="entry name" value="DUF2071 DOMAIN-CONTAINING PROTEIN"/>
    <property type="match status" value="1"/>
</dbReference>
<evidence type="ECO:0000313" key="1">
    <source>
        <dbReference type="EMBL" id="CAA9442192.1"/>
    </source>
</evidence>
<dbReference type="InterPro" id="IPR023375">
    <property type="entry name" value="ADC_dom_sf"/>
</dbReference>
<dbReference type="AlphaFoldDB" id="A0A6J4QE30"/>
<accession>A0A6J4QE30</accession>
<organism evidence="1">
    <name type="scientific">uncultured Rubrobacteraceae bacterium</name>
    <dbReference type="NCBI Taxonomy" id="349277"/>
    <lineage>
        <taxon>Bacteria</taxon>
        <taxon>Bacillati</taxon>
        <taxon>Actinomycetota</taxon>
        <taxon>Rubrobacteria</taxon>
        <taxon>Rubrobacterales</taxon>
        <taxon>Rubrobacteraceae</taxon>
        <taxon>environmental samples</taxon>
    </lineage>
</organism>
<dbReference type="PANTHER" id="PTHR39186">
    <property type="entry name" value="DUF2071 FAMILY PROTEIN"/>
    <property type="match status" value="1"/>
</dbReference>
<dbReference type="Pfam" id="PF09844">
    <property type="entry name" value="DUF2071"/>
    <property type="match status" value="1"/>
</dbReference>
<gene>
    <name evidence="1" type="ORF">AVDCRST_MAG58-65</name>
</gene>
<sequence>MRKAFRPETVLGRIEHRPYPIPSGPWALGMSWRDLLFMHWPVEVEDLRPLVPPTLSIDTFEGSAWLGIVPFDMIGVRPHFLPAVPGLSHFPEINLRTYVTAEGRPGVWFFSLDAHSRVAVRLARATFHLPYFDAEMSCHASGDEIDYRSVRTHRGAPEAEFAARYSPVGEPFERDQGSIENFLTERYCLYSADRRGNVRRGEVHHHLWPLQPAEAEIHTLAMTQQIGLETPETDPILHFSKRLDVLAWLPRRVTS</sequence>
<name>A0A6J4QE30_9ACTN</name>